<evidence type="ECO:0000313" key="2">
    <source>
        <dbReference type="Proteomes" id="UP000680158"/>
    </source>
</evidence>
<proteinExistence type="predicted"/>
<comment type="caution">
    <text evidence="1">The sequence shown here is derived from an EMBL/GenBank/DDBJ whole genome shotgun (WGS) entry which is preliminary data.</text>
</comment>
<evidence type="ECO:0000313" key="1">
    <source>
        <dbReference type="EMBL" id="MBR7746680.1"/>
    </source>
</evidence>
<accession>A0A941DEH2</accession>
<dbReference type="AlphaFoldDB" id="A0A941DEH2"/>
<dbReference type="Proteomes" id="UP000680158">
    <property type="component" value="Unassembled WGS sequence"/>
</dbReference>
<dbReference type="RefSeq" id="WP_212683986.1">
    <property type="nucleotide sequence ID" value="NZ_JAGSPM010000004.1"/>
</dbReference>
<gene>
    <name evidence="1" type="ORF">KDM92_08805</name>
</gene>
<dbReference type="EMBL" id="JAGSPM010000004">
    <property type="protein sequence ID" value="MBR7746680.1"/>
    <property type="molecule type" value="Genomic_DNA"/>
</dbReference>
<organism evidence="1 2">
    <name type="scientific">Undibacterium baiyunense</name>
    <dbReference type="NCBI Taxonomy" id="2828731"/>
    <lineage>
        <taxon>Bacteria</taxon>
        <taxon>Pseudomonadati</taxon>
        <taxon>Pseudomonadota</taxon>
        <taxon>Betaproteobacteria</taxon>
        <taxon>Burkholderiales</taxon>
        <taxon>Oxalobacteraceae</taxon>
        <taxon>Undibacterium</taxon>
    </lineage>
</organism>
<name>A0A941DEH2_9BURK</name>
<protein>
    <submittedName>
        <fullName evidence="1">Uncharacterized protein</fullName>
    </submittedName>
</protein>
<reference evidence="1 2" key="1">
    <citation type="submission" date="2021-04" db="EMBL/GenBank/DDBJ databases">
        <title>novel species isolated from subtropical streams in China.</title>
        <authorList>
            <person name="Lu H."/>
        </authorList>
    </citation>
    <scope>NUCLEOTIDE SEQUENCE [LARGE SCALE GENOMIC DNA]</scope>
    <source>
        <strain evidence="1 2">BYS107W</strain>
    </source>
</reference>
<keyword evidence="2" id="KW-1185">Reference proteome</keyword>
<sequence>MNQNLSIDEYNALEEITKLPKGARPSACISRNSKRLIGIKLIAHRRDGSFELTENGRQILFIKQCINGLRAIAENPDFELSAPVATFLGKKAHIEIDAGSGKHRITARGLECLADIEATIQTSATKGLGKKP</sequence>